<sequence length="59" mass="7099">MRKRKSSLVAVMENCIFIVRPSRKKKPELHPSQIPTYAYTAHLADVRWLRQRARRKHDQ</sequence>
<evidence type="ECO:0000313" key="2">
    <source>
        <dbReference type="Proteomes" id="UP000244623"/>
    </source>
</evidence>
<dbReference type="EMBL" id="CP187984">
    <property type="protein sequence ID" value="XSF52714.1"/>
    <property type="molecule type" value="Genomic_DNA"/>
</dbReference>
<organism evidence="1 2">
    <name type="scientific">Cronobacter turicensis</name>
    <dbReference type="NCBI Taxonomy" id="413502"/>
    <lineage>
        <taxon>Bacteria</taxon>
        <taxon>Pseudomonadati</taxon>
        <taxon>Pseudomonadota</taxon>
        <taxon>Gammaproteobacteria</taxon>
        <taxon>Enterobacterales</taxon>
        <taxon>Enterobacteriaceae</taxon>
        <taxon>Cronobacter</taxon>
    </lineage>
</organism>
<protein>
    <submittedName>
        <fullName evidence="1">NinE family protein</fullName>
    </submittedName>
</protein>
<accession>A0ACD5IMK1</accession>
<evidence type="ECO:0000313" key="1">
    <source>
        <dbReference type="EMBL" id="XSF52714.1"/>
    </source>
</evidence>
<proteinExistence type="predicted"/>
<reference evidence="1" key="1">
    <citation type="submission" date="2025-05" db="EMBL/GenBank/DDBJ databases">
        <title>FDA Reference Genome datasets for Cronobacter.</title>
        <authorList>
            <person name="Gopinath G.R."/>
        </authorList>
    </citation>
    <scope>NUCLEOTIDE SEQUENCE</scope>
    <source>
        <strain evidence="1">MOD1-Sh41s</strain>
    </source>
</reference>
<name>A0ACD5IMK1_9ENTR</name>
<dbReference type="Proteomes" id="UP000244623">
    <property type="component" value="Chromosome"/>
</dbReference>
<gene>
    <name evidence="1" type="ORF">BS411_012045</name>
</gene>